<comment type="caution">
    <text evidence="1">The sequence shown here is derived from an EMBL/GenBank/DDBJ whole genome shotgun (WGS) entry which is preliminary data.</text>
</comment>
<evidence type="ECO:0000313" key="1">
    <source>
        <dbReference type="EMBL" id="ENU19713.1"/>
    </source>
</evidence>
<gene>
    <name evidence="1" type="ORF">F994_01643</name>
</gene>
<dbReference type="Proteomes" id="UP000013086">
    <property type="component" value="Unassembled WGS sequence"/>
</dbReference>
<organism evidence="1 2">
    <name type="scientific">Acinetobacter bohemicus ANC 3994</name>
    <dbReference type="NCBI Taxonomy" id="1217715"/>
    <lineage>
        <taxon>Bacteria</taxon>
        <taxon>Pseudomonadati</taxon>
        <taxon>Pseudomonadota</taxon>
        <taxon>Gammaproteobacteria</taxon>
        <taxon>Moraxellales</taxon>
        <taxon>Moraxellaceae</taxon>
        <taxon>Acinetobacter</taxon>
    </lineage>
</organism>
<proteinExistence type="predicted"/>
<name>N8Q935_9GAMM</name>
<dbReference type="EMBL" id="APOH01000013">
    <property type="protein sequence ID" value="ENU19713.1"/>
    <property type="molecule type" value="Genomic_DNA"/>
</dbReference>
<protein>
    <submittedName>
        <fullName evidence="1">Uncharacterized protein</fullName>
    </submittedName>
</protein>
<evidence type="ECO:0000313" key="2">
    <source>
        <dbReference type="Proteomes" id="UP000013086"/>
    </source>
</evidence>
<dbReference type="eggNOG" id="ENOG5033CM7">
    <property type="taxonomic scope" value="Bacteria"/>
</dbReference>
<dbReference type="AlphaFoldDB" id="N8Q935"/>
<accession>N8Q935</accession>
<reference evidence="1 2" key="1">
    <citation type="submission" date="2013-02" db="EMBL/GenBank/DDBJ databases">
        <title>The Genome Sequence of Acinetobacter sp. ANC 3994.</title>
        <authorList>
            <consortium name="The Broad Institute Genome Sequencing Platform"/>
            <consortium name="The Broad Institute Genome Sequencing Center for Infectious Disease"/>
            <person name="Cerqueira G."/>
            <person name="Feldgarden M."/>
            <person name="Courvalin P."/>
            <person name="Perichon B."/>
            <person name="Grillot-Courvalin C."/>
            <person name="Clermont D."/>
            <person name="Rocha E."/>
            <person name="Yoon E.-J."/>
            <person name="Nemec A."/>
            <person name="Walker B."/>
            <person name="Young S.K."/>
            <person name="Zeng Q."/>
            <person name="Gargeya S."/>
            <person name="Fitzgerald M."/>
            <person name="Haas B."/>
            <person name="Abouelleil A."/>
            <person name="Alvarado L."/>
            <person name="Arachchi H.M."/>
            <person name="Berlin A.M."/>
            <person name="Chapman S.B."/>
            <person name="Dewar J."/>
            <person name="Goldberg J."/>
            <person name="Griggs A."/>
            <person name="Gujja S."/>
            <person name="Hansen M."/>
            <person name="Howarth C."/>
            <person name="Imamovic A."/>
            <person name="Larimer J."/>
            <person name="McCowan C."/>
            <person name="Murphy C."/>
            <person name="Neiman D."/>
            <person name="Pearson M."/>
            <person name="Priest M."/>
            <person name="Roberts A."/>
            <person name="Saif S."/>
            <person name="Shea T."/>
            <person name="Sisk P."/>
            <person name="Sykes S."/>
            <person name="Wortman J."/>
            <person name="Nusbaum C."/>
            <person name="Birren B."/>
        </authorList>
    </citation>
    <scope>NUCLEOTIDE SEQUENCE [LARGE SCALE GENOMIC DNA]</scope>
    <source>
        <strain evidence="1 2">ANC 3994</strain>
    </source>
</reference>
<feature type="non-terminal residue" evidence="1">
    <location>
        <position position="207"/>
    </location>
</feature>
<dbReference type="HOGENOM" id="CLU_115193_0_0_6"/>
<sequence length="207" mass="23470">MRGFYMNLNKILVTFLTLIIFSSSLLADVKVKGYYRKDGTYVQPHYRSNPDGNFYNNWSTSGNVNPYTGEYGIKTLNSNKEKVYTPSTVKDLNIPYTTSYSSNSSKKNTKLYSYSTSLDNFELTSKINSSQRLKKLGFTGDTSNLSLIDMLDLESRIQSSKRLKNLGFTGDTSNFFLIDMLDLESRIQSSKRLKNLGFTGDTSNFSL</sequence>